<dbReference type="PaxDb" id="29760-VIT_00s0183g00020.t01"/>
<keyword evidence="3" id="KW-1185">Reference proteome</keyword>
<keyword evidence="1" id="KW-0732">Signal</keyword>
<dbReference type="EMBL" id="FN596276">
    <property type="protein sequence ID" value="CBI35649.3"/>
    <property type="molecule type" value="Genomic_DNA"/>
</dbReference>
<name>D7TYS2_VITVI</name>
<feature type="signal peptide" evidence="1">
    <location>
        <begin position="1"/>
        <end position="22"/>
    </location>
</feature>
<accession>D7TYS2</accession>
<sequence>MRMRGLTLVLVILLVLLAHKKSVQFNKGIAQSNSSDSKVISIAHLLKHLLILAIVW</sequence>
<dbReference type="HOGENOM" id="CLU_3018219_0_0_1"/>
<feature type="chain" id="PRO_5003106526" evidence="1">
    <location>
        <begin position="23"/>
        <end position="56"/>
    </location>
</feature>
<evidence type="ECO:0000256" key="1">
    <source>
        <dbReference type="SAM" id="SignalP"/>
    </source>
</evidence>
<reference evidence="3" key="1">
    <citation type="journal article" date="2007" name="Nature">
        <title>The grapevine genome sequence suggests ancestral hexaploidization in major angiosperm phyla.</title>
        <authorList>
            <consortium name="The French-Italian Public Consortium for Grapevine Genome Characterization."/>
            <person name="Jaillon O."/>
            <person name="Aury J.-M."/>
            <person name="Noel B."/>
            <person name="Policriti A."/>
            <person name="Clepet C."/>
            <person name="Casagrande A."/>
            <person name="Choisne N."/>
            <person name="Aubourg S."/>
            <person name="Vitulo N."/>
            <person name="Jubin C."/>
            <person name="Vezzi A."/>
            <person name="Legeai F."/>
            <person name="Hugueney P."/>
            <person name="Dasilva C."/>
            <person name="Horner D."/>
            <person name="Mica E."/>
            <person name="Jublot D."/>
            <person name="Poulain J."/>
            <person name="Bruyere C."/>
            <person name="Billault A."/>
            <person name="Segurens B."/>
            <person name="Gouyvenoux M."/>
            <person name="Ugarte E."/>
            <person name="Cattonaro F."/>
            <person name="Anthouard V."/>
            <person name="Vico V."/>
            <person name="Del Fabbro C."/>
            <person name="Alaux M."/>
            <person name="Di Gaspero G."/>
            <person name="Dumas V."/>
            <person name="Felice N."/>
            <person name="Paillard S."/>
            <person name="Juman I."/>
            <person name="Moroldo M."/>
            <person name="Scalabrin S."/>
            <person name="Canaguier A."/>
            <person name="Le Clainche I."/>
            <person name="Malacrida G."/>
            <person name="Durand E."/>
            <person name="Pesole G."/>
            <person name="Laucou V."/>
            <person name="Chatelet P."/>
            <person name="Merdinoglu D."/>
            <person name="Delledonne M."/>
            <person name="Pezzotti M."/>
            <person name="Lecharny A."/>
            <person name="Scarpelli C."/>
            <person name="Artiguenave F."/>
            <person name="Pe M.E."/>
            <person name="Valle G."/>
            <person name="Morgante M."/>
            <person name="Caboche M."/>
            <person name="Adam-Blondon A.-F."/>
            <person name="Weissenbach J."/>
            <person name="Quetier F."/>
            <person name="Wincker P."/>
        </authorList>
    </citation>
    <scope>NUCLEOTIDE SEQUENCE [LARGE SCALE GENOMIC DNA]</scope>
    <source>
        <strain evidence="3">cv. Pinot noir / PN40024</strain>
    </source>
</reference>
<protein>
    <submittedName>
        <fullName evidence="2">Uncharacterized protein</fullName>
    </submittedName>
</protein>
<dbReference type="InParanoid" id="D7TYS2"/>
<evidence type="ECO:0000313" key="2">
    <source>
        <dbReference type="EMBL" id="CBI35649.3"/>
    </source>
</evidence>
<organism evidence="2 3">
    <name type="scientific">Vitis vinifera</name>
    <name type="common">Grape</name>
    <dbReference type="NCBI Taxonomy" id="29760"/>
    <lineage>
        <taxon>Eukaryota</taxon>
        <taxon>Viridiplantae</taxon>
        <taxon>Streptophyta</taxon>
        <taxon>Embryophyta</taxon>
        <taxon>Tracheophyta</taxon>
        <taxon>Spermatophyta</taxon>
        <taxon>Magnoliopsida</taxon>
        <taxon>eudicotyledons</taxon>
        <taxon>Gunneridae</taxon>
        <taxon>Pentapetalae</taxon>
        <taxon>rosids</taxon>
        <taxon>Vitales</taxon>
        <taxon>Vitaceae</taxon>
        <taxon>Viteae</taxon>
        <taxon>Vitis</taxon>
    </lineage>
</organism>
<dbReference type="AlphaFoldDB" id="D7TYS2"/>
<proteinExistence type="predicted"/>
<gene>
    <name evidence="2" type="ORF">VIT_00s0183g00020</name>
</gene>
<evidence type="ECO:0000313" key="3">
    <source>
        <dbReference type="Proteomes" id="UP000009183"/>
    </source>
</evidence>
<dbReference type="Proteomes" id="UP000009183">
    <property type="component" value="Unassembled WGS sequence, unordered"/>
</dbReference>